<proteinExistence type="predicted"/>
<dbReference type="AlphaFoldDB" id="A0A060N4N9"/>
<dbReference type="Proteomes" id="UP000054164">
    <property type="component" value="Unassembled WGS sequence"/>
</dbReference>
<dbReference type="EMBL" id="BA000058">
    <property type="protein sequence ID" value="BAO04722.1"/>
    <property type="molecule type" value="Genomic_DNA"/>
</dbReference>
<accession>A0A060N4N9</accession>
<dbReference type="HOGENOM" id="CLU_2104710_0_0_9"/>
<evidence type="ECO:0000313" key="1">
    <source>
        <dbReference type="EMBL" id="BAO04722.1"/>
    </source>
</evidence>
<reference evidence="1" key="1">
    <citation type="submission" date="2013-10" db="EMBL/GenBank/DDBJ databases">
        <title>Draft genome sequence of Clostridium botulinum type B strain Osaka05.</title>
        <authorList>
            <person name="Sakaguchi Y."/>
            <person name="Hosomi K."/>
            <person name="Uchiyama J."/>
            <person name="Ogura Y."/>
            <person name="Sakaguchi M."/>
            <person name="Kohda T."/>
            <person name="Mukamoto M."/>
            <person name="Misawa N."/>
            <person name="Matsuzaki S."/>
            <person name="Hayashi T."/>
            <person name="Kozaki S."/>
        </authorList>
    </citation>
    <scope>NUCLEOTIDE SEQUENCE</scope>
    <source>
        <strain evidence="1">Osaka05</strain>
    </source>
</reference>
<protein>
    <submittedName>
        <fullName evidence="1">Uncharacterized protein</fullName>
    </submittedName>
</protein>
<sequence>MNDNNFKEFNNNWRLNNPIKYFEKMYGIKLLPYQKILLRILALKGKMSNIRSERYKQAVSVYDIPVQLIRKEDNKILKPLYLNCYNKVYFFTEDDSVIFMKDKALEKYKIEKLEG</sequence>
<gene>
    <name evidence="1" type="ORF">CBO05P1_003</name>
</gene>
<name>A0A060N4N9_CLOBO</name>
<organism evidence="1">
    <name type="scientific">Clostridium botulinum B str. Osaka05</name>
    <dbReference type="NCBI Taxonomy" id="1407017"/>
    <lineage>
        <taxon>Bacteria</taxon>
        <taxon>Bacillati</taxon>
        <taxon>Bacillota</taxon>
        <taxon>Clostridia</taxon>
        <taxon>Eubacteriales</taxon>
        <taxon>Clostridiaceae</taxon>
        <taxon>Clostridium</taxon>
    </lineage>
</organism>
<dbReference type="RefSeq" id="WP_030031749.1">
    <property type="nucleotide sequence ID" value="NZ_BA000058.1"/>
</dbReference>